<proteinExistence type="predicted"/>
<dbReference type="Proteomes" id="UP000515703">
    <property type="component" value="Chromosome"/>
</dbReference>
<sequence>MRNWADNQIKLILIRHGETPSNGLGRYLGKTEENLSKAGIERILKAKSEGKYPAADICFSSPMRRCIETARLIYECCTPILIEEWREIDFGRFEGKNYQELNGDREYQAWIDSNGTLPFPEGESRAAFLVRCLNGMYLMVDKLINRKADTPLTVAAIVHGGTIMSILSTYGKDNYFNYQCKNAEGYECNMILSMDHGLPQNIKIDILRKL</sequence>
<dbReference type="InterPro" id="IPR029033">
    <property type="entry name" value="His_PPase_superfam"/>
</dbReference>
<name>A0A7I8DPE3_9FIRM</name>
<dbReference type="AlphaFoldDB" id="A0A7I8DPE3"/>
<feature type="active site" description="Tele-phosphohistidine intermediate" evidence="3">
    <location>
        <position position="16"/>
    </location>
</feature>
<feature type="active site" description="Proton donor/acceptor" evidence="3">
    <location>
        <position position="87"/>
    </location>
</feature>
<evidence type="ECO:0000256" key="3">
    <source>
        <dbReference type="PIRSR" id="PIRSR613078-1"/>
    </source>
</evidence>
<accession>A0A7I8DPE3</accession>
<evidence type="ECO:0000313" key="5">
    <source>
        <dbReference type="EMBL" id="BCJ99184.1"/>
    </source>
</evidence>
<evidence type="ECO:0000256" key="4">
    <source>
        <dbReference type="PIRSR" id="PIRSR613078-2"/>
    </source>
</evidence>
<dbReference type="GO" id="GO:0016791">
    <property type="term" value="F:phosphatase activity"/>
    <property type="evidence" value="ECO:0007669"/>
    <property type="project" value="TreeGrafter"/>
</dbReference>
<evidence type="ECO:0000256" key="2">
    <source>
        <dbReference type="ARBA" id="ARBA00023235"/>
    </source>
</evidence>
<dbReference type="Pfam" id="PF00300">
    <property type="entry name" value="His_Phos_1"/>
    <property type="match status" value="1"/>
</dbReference>
<dbReference type="InterPro" id="IPR050275">
    <property type="entry name" value="PGM_Phosphatase"/>
</dbReference>
<keyword evidence="2" id="KW-0413">Isomerase</keyword>
<dbReference type="KEGG" id="acht:bsdcttw_22250"/>
<keyword evidence="6" id="KW-1185">Reference proteome</keyword>
<dbReference type="PANTHER" id="PTHR48100:SF1">
    <property type="entry name" value="HISTIDINE PHOSPHATASE FAMILY PROTEIN-RELATED"/>
    <property type="match status" value="1"/>
</dbReference>
<evidence type="ECO:0000313" key="6">
    <source>
        <dbReference type="Proteomes" id="UP000515703"/>
    </source>
</evidence>
<dbReference type="RefSeq" id="WP_185259458.1">
    <property type="nucleotide sequence ID" value="NZ_AP023368.1"/>
</dbReference>
<reference evidence="5 6" key="2">
    <citation type="submission" date="2020-08" db="EMBL/GenBank/DDBJ databases">
        <authorList>
            <person name="Ueki A."/>
            <person name="Tonouchi A."/>
        </authorList>
    </citation>
    <scope>NUCLEOTIDE SEQUENCE [LARGE SCALE GENOMIC DNA]</scope>
    <source>
        <strain evidence="5 6">CTTW</strain>
    </source>
</reference>
<dbReference type="InterPro" id="IPR013078">
    <property type="entry name" value="His_Pase_superF_clade-1"/>
</dbReference>
<feature type="binding site" evidence="4">
    <location>
        <position position="65"/>
    </location>
    <ligand>
        <name>substrate</name>
    </ligand>
</feature>
<organism evidence="5 6">
    <name type="scientific">Anaerocolumna chitinilytica</name>
    <dbReference type="NCBI Taxonomy" id="1727145"/>
    <lineage>
        <taxon>Bacteria</taxon>
        <taxon>Bacillati</taxon>
        <taxon>Bacillota</taxon>
        <taxon>Clostridia</taxon>
        <taxon>Lachnospirales</taxon>
        <taxon>Lachnospiraceae</taxon>
        <taxon>Anaerocolumna</taxon>
    </lineage>
</organism>
<dbReference type="PROSITE" id="PS00175">
    <property type="entry name" value="PG_MUTASE"/>
    <property type="match status" value="1"/>
</dbReference>
<evidence type="ECO:0000256" key="1">
    <source>
        <dbReference type="ARBA" id="ARBA00023152"/>
    </source>
</evidence>
<dbReference type="CDD" id="cd07067">
    <property type="entry name" value="HP_PGM_like"/>
    <property type="match status" value="1"/>
</dbReference>
<keyword evidence="1" id="KW-0324">Glycolysis</keyword>
<dbReference type="SUPFAM" id="SSF53254">
    <property type="entry name" value="Phosphoglycerate mutase-like"/>
    <property type="match status" value="1"/>
</dbReference>
<reference evidence="5 6" key="1">
    <citation type="submission" date="2020-08" db="EMBL/GenBank/DDBJ databases">
        <title>Draft genome sequencing of an Anaerocolumna strain isolated from anoxic soil subjected to BSD treatment.</title>
        <authorList>
            <person name="Uek A."/>
            <person name="Tonouchi A."/>
        </authorList>
    </citation>
    <scope>NUCLEOTIDE SEQUENCE [LARGE SCALE GENOMIC DNA]</scope>
    <source>
        <strain evidence="5 6">CTTW</strain>
    </source>
</reference>
<dbReference type="EMBL" id="AP023368">
    <property type="protein sequence ID" value="BCJ99184.1"/>
    <property type="molecule type" value="Genomic_DNA"/>
</dbReference>
<protein>
    <submittedName>
        <fullName evidence="5">Alpha-ribazole phosphatase</fullName>
    </submittedName>
</protein>
<dbReference type="PANTHER" id="PTHR48100">
    <property type="entry name" value="BROAD-SPECIFICITY PHOSPHATASE YOR283W-RELATED"/>
    <property type="match status" value="1"/>
</dbReference>
<feature type="binding site" evidence="4">
    <location>
        <begin position="15"/>
        <end position="22"/>
    </location>
    <ligand>
        <name>substrate</name>
    </ligand>
</feature>
<gene>
    <name evidence="5" type="primary">cobC</name>
    <name evidence="5" type="ORF">bsdcttw_22250</name>
</gene>
<dbReference type="InterPro" id="IPR001345">
    <property type="entry name" value="PG/BPGM_mutase_AS"/>
</dbReference>
<dbReference type="Gene3D" id="3.40.50.1240">
    <property type="entry name" value="Phosphoglycerate mutase-like"/>
    <property type="match status" value="1"/>
</dbReference>
<dbReference type="GO" id="GO:0005737">
    <property type="term" value="C:cytoplasm"/>
    <property type="evidence" value="ECO:0007669"/>
    <property type="project" value="TreeGrafter"/>
</dbReference>
<dbReference type="SMART" id="SM00855">
    <property type="entry name" value="PGAM"/>
    <property type="match status" value="1"/>
</dbReference>